<evidence type="ECO:0000256" key="1">
    <source>
        <dbReference type="ARBA" id="ARBA00004141"/>
    </source>
</evidence>
<evidence type="ECO:0000256" key="12">
    <source>
        <dbReference type="SAM" id="SignalP"/>
    </source>
</evidence>
<keyword evidence="5 11" id="KW-0812">Transmembrane</keyword>
<organism evidence="14 15">
    <name type="scientific">Candidatus Ornithocaccomicrobium faecavium</name>
    <dbReference type="NCBI Taxonomy" id="2840890"/>
    <lineage>
        <taxon>Bacteria</taxon>
        <taxon>Bacillati</taxon>
        <taxon>Bacillota</taxon>
        <taxon>Clostridia</taxon>
        <taxon>Candidatus Ornithocaccomicrobium</taxon>
    </lineage>
</organism>
<keyword evidence="11" id="KW-1003">Cell membrane</keyword>
<dbReference type="AlphaFoldDB" id="A0A9D1TD33"/>
<feature type="signal peptide" evidence="12">
    <location>
        <begin position="1"/>
        <end position="27"/>
    </location>
</feature>
<dbReference type="GO" id="GO:0008289">
    <property type="term" value="F:lipid binding"/>
    <property type="evidence" value="ECO:0007669"/>
    <property type="project" value="UniProtKB-KW"/>
</dbReference>
<reference evidence="14" key="1">
    <citation type="submission" date="2020-10" db="EMBL/GenBank/DDBJ databases">
        <authorList>
            <person name="Gilroy R."/>
        </authorList>
    </citation>
    <scope>NUCLEOTIDE SEQUENCE</scope>
    <source>
        <strain evidence="14">CHK183-6373</strain>
    </source>
</reference>
<evidence type="ECO:0000313" key="15">
    <source>
        <dbReference type="Proteomes" id="UP000886884"/>
    </source>
</evidence>
<dbReference type="EMBL" id="DVOT01000182">
    <property type="protein sequence ID" value="HIV28316.1"/>
    <property type="molecule type" value="Genomic_DNA"/>
</dbReference>
<reference evidence="14" key="2">
    <citation type="journal article" date="2021" name="PeerJ">
        <title>Extensive microbial diversity within the chicken gut microbiome revealed by metagenomics and culture.</title>
        <authorList>
            <person name="Gilroy R."/>
            <person name="Ravi A."/>
            <person name="Getino M."/>
            <person name="Pursley I."/>
            <person name="Horton D.L."/>
            <person name="Alikhan N.F."/>
            <person name="Baker D."/>
            <person name="Gharbi K."/>
            <person name="Hall N."/>
            <person name="Watson M."/>
            <person name="Adriaenssens E.M."/>
            <person name="Foster-Nyarko E."/>
            <person name="Jarju S."/>
            <person name="Secka A."/>
            <person name="Antonio M."/>
            <person name="Oren A."/>
            <person name="Chaudhuri R.R."/>
            <person name="La Ragione R."/>
            <person name="Hildebrand F."/>
            <person name="Pallen M.J."/>
        </authorList>
    </citation>
    <scope>NUCLEOTIDE SEQUENCE</scope>
    <source>
        <strain evidence="14">CHK183-6373</strain>
    </source>
</reference>
<comment type="function">
    <text evidence="11">Key component of the F(0) channel; it plays a direct role in translocation across the membrane. A homomeric c-ring of between 10-14 subunits forms the central stalk rotor element with the F(1) delta and epsilon subunits.</text>
</comment>
<dbReference type="InterPro" id="IPR000454">
    <property type="entry name" value="ATP_synth_F0_csu"/>
</dbReference>
<dbReference type="GO" id="GO:0045259">
    <property type="term" value="C:proton-transporting ATP synthase complex"/>
    <property type="evidence" value="ECO:0007669"/>
    <property type="project" value="UniProtKB-KW"/>
</dbReference>
<dbReference type="PROSITE" id="PS00605">
    <property type="entry name" value="ATPASE_C"/>
    <property type="match status" value="1"/>
</dbReference>
<comment type="subcellular location">
    <subcellularLocation>
        <location evidence="11">Cell membrane</location>
        <topology evidence="11">Multi-pass membrane protein</topology>
    </subcellularLocation>
    <subcellularLocation>
        <location evidence="1">Membrane</location>
        <topology evidence="1">Multi-pass membrane protein</topology>
    </subcellularLocation>
</comment>
<keyword evidence="10 11" id="KW-0472">Membrane</keyword>
<evidence type="ECO:0000256" key="7">
    <source>
        <dbReference type="ARBA" id="ARBA00022989"/>
    </source>
</evidence>
<feature type="transmembrane region" description="Helical" evidence="11">
    <location>
        <begin position="104"/>
        <end position="128"/>
    </location>
</feature>
<gene>
    <name evidence="11" type="primary">atpE</name>
    <name evidence="14" type="ORF">IAA64_10105</name>
</gene>
<keyword evidence="12" id="KW-0732">Signal</keyword>
<evidence type="ECO:0000256" key="6">
    <source>
        <dbReference type="ARBA" id="ARBA00022781"/>
    </source>
</evidence>
<dbReference type="GO" id="GO:0033177">
    <property type="term" value="C:proton-transporting two-sector ATPase complex, proton-transporting domain"/>
    <property type="evidence" value="ECO:0007669"/>
    <property type="project" value="InterPro"/>
</dbReference>
<evidence type="ECO:0000256" key="5">
    <source>
        <dbReference type="ARBA" id="ARBA00022692"/>
    </source>
</evidence>
<dbReference type="InterPro" id="IPR020537">
    <property type="entry name" value="ATP_synth_F0_csu_DDCD_BS"/>
</dbReference>
<comment type="similarity">
    <text evidence="2 11">Belongs to the ATPase C chain family.</text>
</comment>
<feature type="chain" id="PRO_5039196496" description="ATP synthase subunit c" evidence="12">
    <location>
        <begin position="28"/>
        <end position="129"/>
    </location>
</feature>
<dbReference type="InterPro" id="IPR035921">
    <property type="entry name" value="F/V-ATP_Csub_sf"/>
</dbReference>
<dbReference type="CDD" id="cd18121">
    <property type="entry name" value="ATP-synt_Fo_c"/>
    <property type="match status" value="1"/>
</dbReference>
<dbReference type="HAMAP" id="MF_01396">
    <property type="entry name" value="ATP_synth_c_bact"/>
    <property type="match status" value="1"/>
</dbReference>
<keyword evidence="3 11" id="KW-0813">Transport</keyword>
<keyword evidence="11" id="KW-0066">ATP synthesis</keyword>
<evidence type="ECO:0000313" key="14">
    <source>
        <dbReference type="EMBL" id="HIV28316.1"/>
    </source>
</evidence>
<dbReference type="SUPFAM" id="SSF81333">
    <property type="entry name" value="F1F0 ATP synthase subunit C"/>
    <property type="match status" value="1"/>
</dbReference>
<dbReference type="Gene3D" id="1.20.20.10">
    <property type="entry name" value="F1F0 ATP synthase subunit C"/>
    <property type="match status" value="1"/>
</dbReference>
<evidence type="ECO:0000259" key="13">
    <source>
        <dbReference type="Pfam" id="PF00137"/>
    </source>
</evidence>
<evidence type="ECO:0000256" key="8">
    <source>
        <dbReference type="ARBA" id="ARBA00023065"/>
    </source>
</evidence>
<dbReference type="InterPro" id="IPR002379">
    <property type="entry name" value="ATPase_proteolipid_c-like_dom"/>
</dbReference>
<dbReference type="Pfam" id="PF00137">
    <property type="entry name" value="ATP-synt_C"/>
    <property type="match status" value="1"/>
</dbReference>
<dbReference type="GO" id="GO:0005886">
    <property type="term" value="C:plasma membrane"/>
    <property type="evidence" value="ECO:0007669"/>
    <property type="project" value="UniProtKB-SubCell"/>
</dbReference>
<evidence type="ECO:0000256" key="10">
    <source>
        <dbReference type="ARBA" id="ARBA00023136"/>
    </source>
</evidence>
<dbReference type="Proteomes" id="UP000886884">
    <property type="component" value="Unassembled WGS sequence"/>
</dbReference>
<keyword evidence="8 11" id="KW-0406">Ion transport</keyword>
<dbReference type="GO" id="GO:0046933">
    <property type="term" value="F:proton-transporting ATP synthase activity, rotational mechanism"/>
    <property type="evidence" value="ECO:0007669"/>
    <property type="project" value="UniProtKB-UniRule"/>
</dbReference>
<accession>A0A9D1TD33</accession>
<feature type="site" description="Reversibly protonated during proton transport" evidence="11">
    <location>
        <position position="112"/>
    </location>
</feature>
<sequence>MKTMISRIAAALLIALLATGLLVFALAESDANEPAPETGIATVATQETEAAESADSTGSKAIAAAIAIGAAGAAGAIAMGIAIAKSSEGISRQPEAAEKIRTSLMLGLVFIETAIIYALIVAILIIFVL</sequence>
<comment type="function">
    <text evidence="11">F(1)F(0) ATP synthase produces ATP from ADP in the presence of a proton or sodium gradient. F-type ATPases consist of two structural domains, F(1) containing the extramembraneous catalytic core and F(0) containing the membrane proton channel, linked together by a central stalk and a peripheral stalk. During catalysis, ATP synthesis in the catalytic domain of F(1) is coupled via a rotary mechanism of the central stalk subunits to proton translocation.</text>
</comment>
<evidence type="ECO:0000256" key="9">
    <source>
        <dbReference type="ARBA" id="ARBA00023121"/>
    </source>
</evidence>
<keyword evidence="9 11" id="KW-0446">Lipid-binding</keyword>
<feature type="domain" description="V-ATPase proteolipid subunit C-like" evidence="13">
    <location>
        <begin position="62"/>
        <end position="125"/>
    </location>
</feature>
<feature type="transmembrane region" description="Helical" evidence="11">
    <location>
        <begin position="61"/>
        <end position="83"/>
    </location>
</feature>
<dbReference type="PRINTS" id="PR00124">
    <property type="entry name" value="ATPASEC"/>
</dbReference>
<dbReference type="InterPro" id="IPR038662">
    <property type="entry name" value="ATP_synth_F0_csu_sf"/>
</dbReference>
<evidence type="ECO:0000256" key="3">
    <source>
        <dbReference type="ARBA" id="ARBA00022448"/>
    </source>
</evidence>
<comment type="caution">
    <text evidence="14">The sequence shown here is derived from an EMBL/GenBank/DDBJ whole genome shotgun (WGS) entry which is preliminary data.</text>
</comment>
<keyword evidence="7 11" id="KW-1133">Transmembrane helix</keyword>
<protein>
    <recommendedName>
        <fullName evidence="11">ATP synthase subunit c</fullName>
    </recommendedName>
    <alternativeName>
        <fullName evidence="11">ATP synthase F(0) sector subunit c</fullName>
    </alternativeName>
    <alternativeName>
        <fullName evidence="11">F-type ATPase subunit c</fullName>
        <shortName evidence="11">F-ATPase subunit c</shortName>
    </alternativeName>
    <alternativeName>
        <fullName evidence="11">Lipid-binding protein</fullName>
    </alternativeName>
</protein>
<keyword evidence="6 11" id="KW-0375">Hydrogen ion transport</keyword>
<name>A0A9D1TD33_9FIRM</name>
<evidence type="ECO:0000256" key="11">
    <source>
        <dbReference type="HAMAP-Rule" id="MF_01396"/>
    </source>
</evidence>
<keyword evidence="4 11" id="KW-0138">CF(0)</keyword>
<proteinExistence type="inferred from homology"/>
<evidence type="ECO:0000256" key="2">
    <source>
        <dbReference type="ARBA" id="ARBA00006704"/>
    </source>
</evidence>
<evidence type="ECO:0000256" key="4">
    <source>
        <dbReference type="ARBA" id="ARBA00022547"/>
    </source>
</evidence>